<dbReference type="Gene3D" id="3.30.1330.30">
    <property type="match status" value="1"/>
</dbReference>
<evidence type="ECO:0000313" key="1">
    <source>
        <dbReference type="EMBL" id="MFD1672156.1"/>
    </source>
</evidence>
<dbReference type="Pfam" id="PF07997">
    <property type="entry name" value="DUF1694"/>
    <property type="match status" value="1"/>
</dbReference>
<dbReference type="Proteomes" id="UP001597267">
    <property type="component" value="Unassembled WGS sequence"/>
</dbReference>
<sequence length="126" mass="14361">MSDVEDYIKSHMYGNPQIKSDEKRAFLGNFKERVALALTVGQLRNAQTEALVAKVMKRYPQYHLYLNARLSQSFITTYMGLAVKMNYPFTIITQETMRVKNGDLAEADMGLTIADPQNKITRPIVL</sequence>
<organism evidence="1 2">
    <name type="scientific">Agrilactobacillus yilanensis</name>
    <dbReference type="NCBI Taxonomy" id="2485997"/>
    <lineage>
        <taxon>Bacteria</taxon>
        <taxon>Bacillati</taxon>
        <taxon>Bacillota</taxon>
        <taxon>Bacilli</taxon>
        <taxon>Lactobacillales</taxon>
        <taxon>Lactobacillaceae</taxon>
        <taxon>Agrilactobacillus</taxon>
    </lineage>
</organism>
<gene>
    <name evidence="1" type="ORF">ACFQ5M_08610</name>
</gene>
<evidence type="ECO:0000313" key="2">
    <source>
        <dbReference type="Proteomes" id="UP001597267"/>
    </source>
</evidence>
<reference evidence="2" key="1">
    <citation type="journal article" date="2019" name="Int. J. Syst. Evol. Microbiol.">
        <title>The Global Catalogue of Microorganisms (GCM) 10K type strain sequencing project: providing services to taxonomists for standard genome sequencing and annotation.</title>
        <authorList>
            <consortium name="The Broad Institute Genomics Platform"/>
            <consortium name="The Broad Institute Genome Sequencing Center for Infectious Disease"/>
            <person name="Wu L."/>
            <person name="Ma J."/>
        </authorList>
    </citation>
    <scope>NUCLEOTIDE SEQUENCE [LARGE SCALE GENOMIC DNA]</scope>
    <source>
        <strain evidence="2">CCM 8896</strain>
    </source>
</reference>
<dbReference type="InterPro" id="IPR012543">
    <property type="entry name" value="DUF1694"/>
</dbReference>
<dbReference type="InterPro" id="IPR029064">
    <property type="entry name" value="Ribosomal_eL30-like_sf"/>
</dbReference>
<dbReference type="SUPFAM" id="SSF160515">
    <property type="entry name" value="YueI-like"/>
    <property type="match status" value="1"/>
</dbReference>
<keyword evidence="2" id="KW-1185">Reference proteome</keyword>
<dbReference type="RefSeq" id="WP_125715805.1">
    <property type="nucleotide sequence ID" value="NZ_JBHTOP010000022.1"/>
</dbReference>
<name>A0ABW4J990_9LACO</name>
<accession>A0ABW4J990</accession>
<dbReference type="EMBL" id="JBHTOP010000022">
    <property type="protein sequence ID" value="MFD1672156.1"/>
    <property type="molecule type" value="Genomic_DNA"/>
</dbReference>
<protein>
    <submittedName>
        <fullName evidence="1">DUF1694 domain-containing protein</fullName>
    </submittedName>
</protein>
<comment type="caution">
    <text evidence="1">The sequence shown here is derived from an EMBL/GenBank/DDBJ whole genome shotgun (WGS) entry which is preliminary data.</text>
</comment>
<proteinExistence type="predicted"/>